<dbReference type="Gene3D" id="3.30.450.40">
    <property type="match status" value="1"/>
</dbReference>
<feature type="domain" description="PAC" evidence="2">
    <location>
        <begin position="257"/>
        <end position="308"/>
    </location>
</feature>
<organism evidence="4 5">
    <name type="scientific">Roseibium porphyridii</name>
    <dbReference type="NCBI Taxonomy" id="2866279"/>
    <lineage>
        <taxon>Bacteria</taxon>
        <taxon>Pseudomonadati</taxon>
        <taxon>Pseudomonadota</taxon>
        <taxon>Alphaproteobacteria</taxon>
        <taxon>Hyphomicrobiales</taxon>
        <taxon>Stappiaceae</taxon>
        <taxon>Roseibium</taxon>
    </lineage>
</organism>
<dbReference type="InterPro" id="IPR003018">
    <property type="entry name" value="GAF"/>
</dbReference>
<protein>
    <submittedName>
        <fullName evidence="4">PAS-domain containing protein</fullName>
    </submittedName>
</protein>
<keyword evidence="5" id="KW-1185">Reference proteome</keyword>
<dbReference type="NCBIfam" id="TIGR00254">
    <property type="entry name" value="GGDEF"/>
    <property type="match status" value="1"/>
</dbReference>
<sequence>MEVSQPPNESDRLKALHALQILHSERLPEFDAVVEAIATVFECPISLISIVDKDQQWFKAKCGLDADSTSRDVSFCQHAILSDDLFVIPDARKDARFRDNPLVTGDPFIRFYAGCPISIDGKNRLGTLCVIDREPRSPSDAQLAQLKRFGKIVEGLIKSHRAELQVQDALDKAEAESRLATQESELLEEIATVSGVGGWELDLDTNQLIWTDKTRELHEVDADFVPSVDTALSFYAPDGREIISDAVARGIEEGIGWDVELPFITAKGNELWVRAAGRPIFENGRVCRLVGAFQDITERLMSEKAVRSSEAVQRTTLETLREGILVLSATGRIQSLNPAAAKMLGLTAKTAAGQNVQDLIANIRFQTEDGKADDDVLTRAAKLPHEVNNHIVKMNRSGVSSSVWLRIDANATASAGGAGLDLTVVSLADITETKLQAETLQVVFDNIHGGLVYYDENRRLAANNDYFQQLLKLPEEFIDTKASLQEVAGFLARRGDFGPGDPDQLIKERFSVFDNPEPHVYERAGPDDTTLEIRGNPTPSGGLVTSIFDITERKRTEQSLKISEAVNRATLAAVSEGILLFDSNGIIQVCNPAAAAMVGYRADELVGMAVQDLDVNIQCSLNGQHCDPFVLAVDDPDFVTDLIASITPHDSETSIWLRVNARSIDPSEEFGLKGVVVSMADITETKAQADQLQIIFDNVPGGFAYFDAGHQLAFYNDELIETLQVPRDLLEQKLHLLDYYKFNAQRGDYGPGDPEVLALERFKAYPPDQPHAFERSTSDGRYLDIRSTPLPSGGFIYNFFDISERRRMEEKIAESERQAHLRGDELEAILANMRQGVSVFDKTGRLSLWNQQYLEIFGKPEGEVRKGASLVELIEAEKARGEFDGDVKAHVMDLMIQLSAGDVVRSKFKHPSGRVVSAVHAPMPGGGWIGTHEDITSQELAAEKIEYAAHHDMLTGLANRTLFNKTLDEALDRAILSEHTGDLLLLDLDRFKPVNDTYGHDVGDEILKQVAERMKACVRSTDLIARLGGDEFAIILNCTGEHTAEIAARIVSNIEQPFTALGHTVSIGVSVGISPIFGETEDVSPIIKQADIALYEVKKNGRNGFRFFDGNLTDATVN</sequence>
<dbReference type="InterPro" id="IPR052155">
    <property type="entry name" value="Biofilm_reg_signaling"/>
</dbReference>
<dbReference type="PANTHER" id="PTHR44757:SF2">
    <property type="entry name" value="BIOFILM ARCHITECTURE MAINTENANCE PROTEIN MBAA"/>
    <property type="match status" value="1"/>
</dbReference>
<dbReference type="InterPro" id="IPR001610">
    <property type="entry name" value="PAC"/>
</dbReference>
<dbReference type="CDD" id="cd01949">
    <property type="entry name" value="GGDEF"/>
    <property type="match status" value="1"/>
</dbReference>
<dbReference type="InterPro" id="IPR013767">
    <property type="entry name" value="PAS_fold"/>
</dbReference>
<evidence type="ECO:0000313" key="4">
    <source>
        <dbReference type="EMBL" id="WFE89666.1"/>
    </source>
</evidence>
<dbReference type="SMART" id="SM00091">
    <property type="entry name" value="PAS"/>
    <property type="match status" value="5"/>
</dbReference>
<dbReference type="Pfam" id="PF00989">
    <property type="entry name" value="PAS"/>
    <property type="match status" value="1"/>
</dbReference>
<dbReference type="InterPro" id="IPR013655">
    <property type="entry name" value="PAS_fold_3"/>
</dbReference>
<dbReference type="InterPro" id="IPR029787">
    <property type="entry name" value="Nucleotide_cyclase"/>
</dbReference>
<dbReference type="InterPro" id="IPR000014">
    <property type="entry name" value="PAS"/>
</dbReference>
<accession>A0ABY8F2G3</accession>
<dbReference type="Proteomes" id="UP001209803">
    <property type="component" value="Chromosome"/>
</dbReference>
<reference evidence="4 5" key="1">
    <citation type="submission" date="2023-03" db="EMBL/GenBank/DDBJ databases">
        <title>Roseibium porphyridii sp. nov. and Roseibium rhodosorbium sp. nov. isolated from marine algae, Porphyridium cruentum and Rhodosorus marinus, respectively.</title>
        <authorList>
            <person name="Lee M.W."/>
            <person name="Choi B.J."/>
            <person name="Lee J.K."/>
            <person name="Choi D.G."/>
            <person name="Baek J.H."/>
            <person name="Bayburt H."/>
            <person name="Kim J.M."/>
            <person name="Han D.M."/>
            <person name="Kim K.H."/>
            <person name="Jeon C.O."/>
        </authorList>
    </citation>
    <scope>NUCLEOTIDE SEQUENCE [LARGE SCALE GENOMIC DNA]</scope>
    <source>
        <strain evidence="4 5">KMA01</strain>
    </source>
</reference>
<dbReference type="InterPro" id="IPR035965">
    <property type="entry name" value="PAS-like_dom_sf"/>
</dbReference>
<dbReference type="Pfam" id="PF12860">
    <property type="entry name" value="PAS_7"/>
    <property type="match status" value="3"/>
</dbReference>
<dbReference type="Pfam" id="PF00990">
    <property type="entry name" value="GGDEF"/>
    <property type="match status" value="1"/>
</dbReference>
<dbReference type="SUPFAM" id="SSF55073">
    <property type="entry name" value="Nucleotide cyclase"/>
    <property type="match status" value="1"/>
</dbReference>
<feature type="domain" description="GGDEF" evidence="3">
    <location>
        <begin position="979"/>
        <end position="1110"/>
    </location>
</feature>
<dbReference type="SUPFAM" id="SSF55785">
    <property type="entry name" value="PYP-like sensor domain (PAS domain)"/>
    <property type="match status" value="4"/>
</dbReference>
<feature type="domain" description="PAS" evidence="1">
    <location>
        <begin position="822"/>
        <end position="877"/>
    </location>
</feature>
<dbReference type="NCBIfam" id="TIGR00229">
    <property type="entry name" value="sensory_box"/>
    <property type="match status" value="3"/>
</dbReference>
<dbReference type="Gene3D" id="3.30.70.270">
    <property type="match status" value="1"/>
</dbReference>
<dbReference type="PROSITE" id="PS50113">
    <property type="entry name" value="PAC"/>
    <property type="match status" value="1"/>
</dbReference>
<feature type="domain" description="PAS" evidence="1">
    <location>
        <begin position="563"/>
        <end position="607"/>
    </location>
</feature>
<feature type="domain" description="PAS" evidence="1">
    <location>
        <begin position="309"/>
        <end position="360"/>
    </location>
</feature>
<dbReference type="Gene3D" id="3.30.450.20">
    <property type="entry name" value="PAS domain"/>
    <property type="match status" value="6"/>
</dbReference>
<dbReference type="SMART" id="SM00086">
    <property type="entry name" value="PAC"/>
    <property type="match status" value="2"/>
</dbReference>
<dbReference type="EMBL" id="CP120863">
    <property type="protein sequence ID" value="WFE89666.1"/>
    <property type="molecule type" value="Genomic_DNA"/>
</dbReference>
<dbReference type="PROSITE" id="PS50887">
    <property type="entry name" value="GGDEF"/>
    <property type="match status" value="1"/>
</dbReference>
<dbReference type="InterPro" id="IPR000160">
    <property type="entry name" value="GGDEF_dom"/>
</dbReference>
<dbReference type="PANTHER" id="PTHR44757">
    <property type="entry name" value="DIGUANYLATE CYCLASE DGCP"/>
    <property type="match status" value="1"/>
</dbReference>
<name>A0ABY8F2G3_9HYPH</name>
<gene>
    <name evidence="4" type="ORF">K1718_26515</name>
</gene>
<dbReference type="SMART" id="SM00267">
    <property type="entry name" value="GGDEF"/>
    <property type="match status" value="1"/>
</dbReference>
<dbReference type="RefSeq" id="WP_265680253.1">
    <property type="nucleotide sequence ID" value="NZ_CP120863.1"/>
</dbReference>
<evidence type="ECO:0000259" key="1">
    <source>
        <dbReference type="PROSITE" id="PS50112"/>
    </source>
</evidence>
<dbReference type="InterPro" id="IPR000700">
    <property type="entry name" value="PAS-assoc_C"/>
</dbReference>
<dbReference type="SMART" id="SM00065">
    <property type="entry name" value="GAF"/>
    <property type="match status" value="1"/>
</dbReference>
<evidence type="ECO:0000259" key="2">
    <source>
        <dbReference type="PROSITE" id="PS50113"/>
    </source>
</evidence>
<dbReference type="InterPro" id="IPR043128">
    <property type="entry name" value="Rev_trsase/Diguanyl_cyclase"/>
</dbReference>
<dbReference type="PROSITE" id="PS50112">
    <property type="entry name" value="PAS"/>
    <property type="match status" value="3"/>
</dbReference>
<dbReference type="SUPFAM" id="SSF55781">
    <property type="entry name" value="GAF domain-like"/>
    <property type="match status" value="1"/>
</dbReference>
<dbReference type="Pfam" id="PF08447">
    <property type="entry name" value="PAS_3"/>
    <property type="match status" value="1"/>
</dbReference>
<evidence type="ECO:0000259" key="3">
    <source>
        <dbReference type="PROSITE" id="PS50887"/>
    </source>
</evidence>
<proteinExistence type="predicted"/>
<dbReference type="Pfam" id="PF08448">
    <property type="entry name" value="PAS_4"/>
    <property type="match status" value="1"/>
</dbReference>
<dbReference type="InterPro" id="IPR013656">
    <property type="entry name" value="PAS_4"/>
</dbReference>
<dbReference type="CDD" id="cd00130">
    <property type="entry name" value="PAS"/>
    <property type="match status" value="2"/>
</dbReference>
<evidence type="ECO:0000313" key="5">
    <source>
        <dbReference type="Proteomes" id="UP001209803"/>
    </source>
</evidence>
<dbReference type="InterPro" id="IPR029016">
    <property type="entry name" value="GAF-like_dom_sf"/>
</dbReference>